<feature type="transmembrane region" description="Helical" evidence="7">
    <location>
        <begin position="481"/>
        <end position="499"/>
    </location>
</feature>
<dbReference type="RefSeq" id="XP_033569869.1">
    <property type="nucleotide sequence ID" value="XM_033716179.1"/>
</dbReference>
<keyword evidence="3" id="KW-0592">Phosphate transport</keyword>
<dbReference type="InterPro" id="IPR036259">
    <property type="entry name" value="MFS_trans_sf"/>
</dbReference>
<feature type="transmembrane region" description="Helical" evidence="7">
    <location>
        <begin position="352"/>
        <end position="376"/>
    </location>
</feature>
<dbReference type="Gene3D" id="1.20.1250.20">
    <property type="entry name" value="MFS general substrate transporter like domains"/>
    <property type="match status" value="2"/>
</dbReference>
<organism evidence="9">
    <name type="scientific">Mytilinidion resinicola</name>
    <dbReference type="NCBI Taxonomy" id="574789"/>
    <lineage>
        <taxon>Eukaryota</taxon>
        <taxon>Fungi</taxon>
        <taxon>Dikarya</taxon>
        <taxon>Ascomycota</taxon>
        <taxon>Pezizomycotina</taxon>
        <taxon>Dothideomycetes</taxon>
        <taxon>Pleosporomycetidae</taxon>
        <taxon>Mytilinidiales</taxon>
        <taxon>Mytilinidiaceae</taxon>
        <taxon>Mytilinidion</taxon>
    </lineage>
</organism>
<reference evidence="9 11" key="1">
    <citation type="journal article" date="2020" name="Stud. Mycol.">
        <title>101 Dothideomycetes genomes: a test case for predicting lifestyles and emergence of pathogens.</title>
        <authorList>
            <person name="Haridas S."/>
            <person name="Albert R."/>
            <person name="Binder M."/>
            <person name="Bloem J."/>
            <person name="Labutti K."/>
            <person name="Salamov A."/>
            <person name="Andreopoulos B."/>
            <person name="Baker S."/>
            <person name="Barry K."/>
            <person name="Bills G."/>
            <person name="Bluhm B."/>
            <person name="Cannon C."/>
            <person name="Castanera R."/>
            <person name="Culley D."/>
            <person name="Daum C."/>
            <person name="Ezra D."/>
            <person name="Gonzalez J."/>
            <person name="Henrissat B."/>
            <person name="Kuo A."/>
            <person name="Liang C."/>
            <person name="Lipzen A."/>
            <person name="Lutzoni F."/>
            <person name="Magnuson J."/>
            <person name="Mondo S."/>
            <person name="Nolan M."/>
            <person name="Ohm R."/>
            <person name="Pangilinan J."/>
            <person name="Park H.-J."/>
            <person name="Ramirez L."/>
            <person name="Alfaro M."/>
            <person name="Sun H."/>
            <person name="Tritt A."/>
            <person name="Yoshinaga Y."/>
            <person name="Zwiers L.-H."/>
            <person name="Turgeon B."/>
            <person name="Goodwin S."/>
            <person name="Spatafora J."/>
            <person name="Crous P."/>
            <person name="Grigoriev I."/>
        </authorList>
    </citation>
    <scope>NUCLEOTIDE SEQUENCE</scope>
    <source>
        <strain evidence="9 11">CBS 304.34</strain>
    </source>
</reference>
<dbReference type="GO" id="GO:0005315">
    <property type="term" value="F:phosphate transmembrane transporter activity"/>
    <property type="evidence" value="ECO:0007669"/>
    <property type="project" value="InterPro"/>
</dbReference>
<feature type="transmembrane region" description="Helical" evidence="7">
    <location>
        <begin position="49"/>
        <end position="67"/>
    </location>
</feature>
<evidence type="ECO:0000313" key="9">
    <source>
        <dbReference type="EMBL" id="KAF2802905.1"/>
    </source>
</evidence>
<dbReference type="InterPro" id="IPR005828">
    <property type="entry name" value="MFS_sugar_transport-like"/>
</dbReference>
<feature type="domain" description="Major facilitator superfamily (MFS) profile" evidence="8">
    <location>
        <begin position="37"/>
        <end position="504"/>
    </location>
</feature>
<dbReference type="GO" id="GO:0006817">
    <property type="term" value="P:phosphate ion transport"/>
    <property type="evidence" value="ECO:0007669"/>
    <property type="project" value="UniProtKB-KW"/>
</dbReference>
<feature type="transmembrane region" description="Helical" evidence="7">
    <location>
        <begin position="313"/>
        <end position="332"/>
    </location>
</feature>
<dbReference type="Pfam" id="PF00083">
    <property type="entry name" value="Sugar_tr"/>
    <property type="match status" value="1"/>
</dbReference>
<dbReference type="EMBL" id="MU003720">
    <property type="protein sequence ID" value="KAF2802905.1"/>
    <property type="molecule type" value="Genomic_DNA"/>
</dbReference>
<sequence>MENGLQQVVTSSDKHALRRIALAEIDNAPLGFSHLRAVVVAGTGFFTDAYDLFSANFITTMIGLAFYQSHVIRTSVDTAIKLSTTAGAVLGQVFFGWLADKLGRKRMYGIELIIIIVGSFGQAISGSGPGLNLLGPLISWRVFMGVGVGGDHPLSSVITSEFATVKWRGALMNSVFAMQGFGNFAAAMVSFICVVAFKGSLVQASNPAHCDTTCQVAADKMWRTIVAFGVFPALCALYFRLTIPETPRYTMDMALDLENAKADTDVYLMRKNPAVAVSDEHFVVVAARQKAAGPKATWKQFWLHFKQWRYGKILLGTAGSWFFIDIAFWGLGLNNSSILRAIGYAGSTNVYYSLYNVAVGNLILSVAGNIPGYWVSVATVDTLGRKPIQMASFIILTVLFCVIGFGYHHLSPHGLFALYVLCQFFSNFGANSTTFIVPGEVFPTRFRSTAHGISAGAGKVGAVIAQALLGPLAKTIGLNHVMEIFAAFMVCGVATTLLIPETKRRSLEELAQTYHGDDELDGVVMENVSNGKESAANQSDQPVI</sequence>
<evidence type="ECO:0000313" key="11">
    <source>
        <dbReference type="RefSeq" id="XP_033569869.1"/>
    </source>
</evidence>
<reference evidence="11" key="3">
    <citation type="submission" date="2025-04" db="UniProtKB">
        <authorList>
            <consortium name="RefSeq"/>
        </authorList>
    </citation>
    <scope>IDENTIFICATION</scope>
    <source>
        <strain evidence="11">CBS 304.34</strain>
    </source>
</reference>
<evidence type="ECO:0000256" key="3">
    <source>
        <dbReference type="ARBA" id="ARBA00022592"/>
    </source>
</evidence>
<evidence type="ECO:0000259" key="8">
    <source>
        <dbReference type="PROSITE" id="PS50850"/>
    </source>
</evidence>
<evidence type="ECO:0000256" key="7">
    <source>
        <dbReference type="SAM" id="Phobius"/>
    </source>
</evidence>
<dbReference type="PROSITE" id="PS50850">
    <property type="entry name" value="MFS"/>
    <property type="match status" value="1"/>
</dbReference>
<evidence type="ECO:0000256" key="5">
    <source>
        <dbReference type="ARBA" id="ARBA00022989"/>
    </source>
</evidence>
<dbReference type="GO" id="GO:0016020">
    <property type="term" value="C:membrane"/>
    <property type="evidence" value="ECO:0007669"/>
    <property type="project" value="UniProtKB-SubCell"/>
</dbReference>
<keyword evidence="5 7" id="KW-1133">Transmembrane helix</keyword>
<feature type="transmembrane region" description="Helical" evidence="7">
    <location>
        <begin position="110"/>
        <end position="134"/>
    </location>
</feature>
<dbReference type="Proteomes" id="UP000504636">
    <property type="component" value="Unplaced"/>
</dbReference>
<dbReference type="AlphaFoldDB" id="A0A6A6Y3U9"/>
<evidence type="ECO:0000256" key="6">
    <source>
        <dbReference type="ARBA" id="ARBA00023136"/>
    </source>
</evidence>
<dbReference type="InterPro" id="IPR005829">
    <property type="entry name" value="Sugar_transporter_CS"/>
</dbReference>
<dbReference type="PROSITE" id="PS00217">
    <property type="entry name" value="SUGAR_TRANSPORT_2"/>
    <property type="match status" value="1"/>
</dbReference>
<feature type="transmembrane region" description="Helical" evidence="7">
    <location>
        <begin position="175"/>
        <end position="197"/>
    </location>
</feature>
<dbReference type="InterPro" id="IPR020846">
    <property type="entry name" value="MFS_dom"/>
</dbReference>
<comment type="subcellular location">
    <subcellularLocation>
        <location evidence="1">Membrane</location>
        <topology evidence="1">Multi-pass membrane protein</topology>
    </subcellularLocation>
</comment>
<dbReference type="GeneID" id="54457072"/>
<evidence type="ECO:0000256" key="4">
    <source>
        <dbReference type="ARBA" id="ARBA00022692"/>
    </source>
</evidence>
<keyword evidence="6 7" id="KW-0472">Membrane</keyword>
<reference evidence="11" key="2">
    <citation type="submission" date="2020-04" db="EMBL/GenBank/DDBJ databases">
        <authorList>
            <consortium name="NCBI Genome Project"/>
        </authorList>
    </citation>
    <scope>NUCLEOTIDE SEQUENCE</scope>
    <source>
        <strain evidence="11">CBS 304.34</strain>
    </source>
</reference>
<gene>
    <name evidence="9 11" type="ORF">BDZ99DRAFT_400652</name>
</gene>
<accession>A0A6A6Y3U9</accession>
<feature type="transmembrane region" description="Helical" evidence="7">
    <location>
        <begin position="388"/>
        <end position="410"/>
    </location>
</feature>
<evidence type="ECO:0000256" key="1">
    <source>
        <dbReference type="ARBA" id="ARBA00004141"/>
    </source>
</evidence>
<feature type="transmembrane region" description="Helical" evidence="7">
    <location>
        <begin position="225"/>
        <end position="243"/>
    </location>
</feature>
<name>A0A6A6Y3U9_9PEZI</name>
<keyword evidence="2" id="KW-0813">Transport</keyword>
<dbReference type="InterPro" id="IPR004738">
    <property type="entry name" value="Phos_permease"/>
</dbReference>
<dbReference type="SUPFAM" id="SSF103473">
    <property type="entry name" value="MFS general substrate transporter"/>
    <property type="match status" value="1"/>
</dbReference>
<dbReference type="NCBIfam" id="TIGR00887">
    <property type="entry name" value="2A0109"/>
    <property type="match status" value="1"/>
</dbReference>
<dbReference type="PANTHER" id="PTHR24064">
    <property type="entry name" value="SOLUTE CARRIER FAMILY 22 MEMBER"/>
    <property type="match status" value="1"/>
</dbReference>
<keyword evidence="4 7" id="KW-0812">Transmembrane</keyword>
<feature type="transmembrane region" description="Helical" evidence="7">
    <location>
        <begin position="416"/>
        <end position="437"/>
    </location>
</feature>
<evidence type="ECO:0000313" key="10">
    <source>
        <dbReference type="Proteomes" id="UP000504636"/>
    </source>
</evidence>
<evidence type="ECO:0000256" key="2">
    <source>
        <dbReference type="ARBA" id="ARBA00022448"/>
    </source>
</evidence>
<dbReference type="OrthoDB" id="433512at2759"/>
<feature type="transmembrane region" description="Helical" evidence="7">
    <location>
        <begin position="79"/>
        <end position="98"/>
    </location>
</feature>
<keyword evidence="10" id="KW-1185">Reference proteome</keyword>
<protein>
    <submittedName>
        <fullName evidence="9 11">Phosphate:H+ symporter</fullName>
    </submittedName>
</protein>
<proteinExistence type="predicted"/>
<dbReference type="CDD" id="cd17364">
    <property type="entry name" value="MFS_PhT"/>
    <property type="match status" value="1"/>
</dbReference>